<dbReference type="EMBL" id="LT969567">
    <property type="protein sequence ID" value="SOV76629.1"/>
    <property type="molecule type" value="Genomic_DNA"/>
</dbReference>
<keyword evidence="1" id="KW-0812">Transmembrane</keyword>
<dbReference type="AlphaFoldDB" id="A0A2P9D6Q1"/>
<accession>A0A2P9D6Q1</accession>
<name>A0A2P9D6Q1_PLARE</name>
<evidence type="ECO:0000256" key="1">
    <source>
        <dbReference type="SAM" id="Phobius"/>
    </source>
</evidence>
<protein>
    <submittedName>
        <fullName evidence="3">Rifin PIR protein, putative</fullName>
    </submittedName>
</protein>
<proteinExistence type="predicted"/>
<reference evidence="3 4" key="1">
    <citation type="submission" date="2016-09" db="EMBL/GenBank/DDBJ databases">
        <authorList>
            <consortium name="Pathogen Informatics"/>
        </authorList>
    </citation>
    <scope>NUCLEOTIDE SEQUENCE [LARGE SCALE GENOMIC DNA]</scope>
</reference>
<keyword evidence="1" id="KW-1133">Transmembrane helix</keyword>
<evidence type="ECO:0000256" key="2">
    <source>
        <dbReference type="SAM" id="SignalP"/>
    </source>
</evidence>
<dbReference type="Pfam" id="PF02009">
    <property type="entry name" value="RIFIN"/>
    <property type="match status" value="1"/>
</dbReference>
<dbReference type="InterPro" id="IPR006373">
    <property type="entry name" value="VSA_Rifin"/>
</dbReference>
<gene>
    <name evidence="3" type="ORF">PRG01_0430500</name>
</gene>
<keyword evidence="2" id="KW-0732">Signal</keyword>
<feature type="signal peptide" evidence="2">
    <location>
        <begin position="1"/>
        <end position="22"/>
    </location>
</feature>
<keyword evidence="1" id="KW-0472">Membrane</keyword>
<dbReference type="NCBIfam" id="TIGR01477">
    <property type="entry name" value="RIFIN"/>
    <property type="match status" value="1"/>
</dbReference>
<dbReference type="VEuPathDB" id="PlasmoDB:PRCDC_0013800"/>
<evidence type="ECO:0000313" key="4">
    <source>
        <dbReference type="Proteomes" id="UP000240500"/>
    </source>
</evidence>
<dbReference type="VEuPathDB" id="PlasmoDB:PRG01_0430500"/>
<organism evidence="3 4">
    <name type="scientific">Plasmodium reichenowi</name>
    <dbReference type="NCBI Taxonomy" id="5854"/>
    <lineage>
        <taxon>Eukaryota</taxon>
        <taxon>Sar</taxon>
        <taxon>Alveolata</taxon>
        <taxon>Apicomplexa</taxon>
        <taxon>Aconoidasida</taxon>
        <taxon>Haemosporida</taxon>
        <taxon>Plasmodiidae</taxon>
        <taxon>Plasmodium</taxon>
        <taxon>Plasmodium (Laverania)</taxon>
    </lineage>
</organism>
<feature type="chain" id="PRO_5015166216" evidence="2">
    <location>
        <begin position="23"/>
        <end position="354"/>
    </location>
</feature>
<evidence type="ECO:0000313" key="3">
    <source>
        <dbReference type="EMBL" id="SOV76629.1"/>
    </source>
</evidence>
<dbReference type="Proteomes" id="UP000240500">
    <property type="component" value="Chromosome 4"/>
</dbReference>
<feature type="transmembrane region" description="Helical" evidence="1">
    <location>
        <begin position="313"/>
        <end position="334"/>
    </location>
</feature>
<sequence>MKVHYINALLFALPLNILLLSSQVHNKNKQSITLPTPHTSITRLLCEGDLYMPNYDNDPQMKKIMDNFNKQTQQRLRQHDDRMKEKRKQCREQCDKEIEKILLKDKIEKELAEKFVRLDTNIHTNDIPTCVCEKPVSDKVEKSCLKCGINLGAAVPGLGVLGAYGAHSMIQLAMEAAKELGIQLAIEEGKTVGVKAVIAALNKSLNIDILGGIPLNTVLNGNNFRNIDFLVYILKEKYNTICTVPDADLDKLLCSIGNSNPTLPYKLIESNVPNAVAEATEVATSTTEEMTPIYTTQELSKVTSAGAILSNPIVIAFIVIVILIVTLLIIYLILRYRRKRKTNKKLQYIKLLKE</sequence>